<evidence type="ECO:0000256" key="3">
    <source>
        <dbReference type="ARBA" id="ARBA00023237"/>
    </source>
</evidence>
<keyword evidence="3" id="KW-0998">Cell outer membrane</keyword>
<feature type="chain" id="PRO_5047260274" description="Outer membrane protein beta-barrel domain-containing protein" evidence="4">
    <location>
        <begin position="19"/>
        <end position="206"/>
    </location>
</feature>
<name>A0ABU8EVH7_9GAMM</name>
<dbReference type="SUPFAM" id="SSF56935">
    <property type="entry name" value="Porins"/>
    <property type="match status" value="1"/>
</dbReference>
<feature type="signal peptide" evidence="4">
    <location>
        <begin position="1"/>
        <end position="18"/>
    </location>
</feature>
<accession>A0ABU8EVH7</accession>
<sequence>MKTLILTSLILWLVSAHASEKQNVNFYDYSIGVSYQYLTASDYQATNDSVTIDGGNAHAIGLYYKGEPHRYLQFATGMDYMYMEDTLPFTQSVKNEFTGQVSSKESSITGFAMYAEAGFKFAPQTVERMSFGLLAGYRYNNIERAVFNCDSCESQTLDDFESSLYAKAFFEYQLTQNVHIQLNYSNFFADKGFDNAIGLHISFMGL</sequence>
<dbReference type="EMBL" id="JBAWKS010000002">
    <property type="protein sequence ID" value="MEI4550974.1"/>
    <property type="molecule type" value="Genomic_DNA"/>
</dbReference>
<comment type="caution">
    <text evidence="5">The sequence shown here is derived from an EMBL/GenBank/DDBJ whole genome shotgun (WGS) entry which is preliminary data.</text>
</comment>
<evidence type="ECO:0000313" key="6">
    <source>
        <dbReference type="Proteomes" id="UP001382455"/>
    </source>
</evidence>
<dbReference type="RefSeq" id="WP_336436025.1">
    <property type="nucleotide sequence ID" value="NZ_JBAWKS010000002.1"/>
</dbReference>
<keyword evidence="6" id="KW-1185">Reference proteome</keyword>
<evidence type="ECO:0000256" key="2">
    <source>
        <dbReference type="ARBA" id="ARBA00023136"/>
    </source>
</evidence>
<proteinExistence type="predicted"/>
<gene>
    <name evidence="5" type="ORF">WAE96_14985</name>
</gene>
<dbReference type="Proteomes" id="UP001382455">
    <property type="component" value="Unassembled WGS sequence"/>
</dbReference>
<dbReference type="Gene3D" id="2.40.170.20">
    <property type="entry name" value="TonB-dependent receptor, beta-barrel domain"/>
    <property type="match status" value="1"/>
</dbReference>
<evidence type="ECO:0000256" key="1">
    <source>
        <dbReference type="ARBA" id="ARBA00004442"/>
    </source>
</evidence>
<reference evidence="5 6" key="1">
    <citation type="submission" date="2023-12" db="EMBL/GenBank/DDBJ databases">
        <title>Friends and Foes: Symbiotic and Algicidal bacterial influence on Karenia brevis blooms.</title>
        <authorList>
            <person name="Fei C."/>
            <person name="Mohamed A.R."/>
            <person name="Booker A."/>
            <person name="Arshad M."/>
            <person name="Klass S."/>
            <person name="Ahn S."/>
            <person name="Gilbert P.M."/>
            <person name="Heil C.A."/>
            <person name="Martinez J.M."/>
            <person name="Amin S.A."/>
        </authorList>
    </citation>
    <scope>NUCLEOTIDE SEQUENCE [LARGE SCALE GENOMIC DNA]</scope>
    <source>
        <strain evidence="5 6">CE15</strain>
    </source>
</reference>
<protein>
    <recommendedName>
        <fullName evidence="7">Outer membrane protein beta-barrel domain-containing protein</fullName>
    </recommendedName>
</protein>
<keyword evidence="4" id="KW-0732">Signal</keyword>
<evidence type="ECO:0000313" key="5">
    <source>
        <dbReference type="EMBL" id="MEI4550974.1"/>
    </source>
</evidence>
<evidence type="ECO:0008006" key="7">
    <source>
        <dbReference type="Google" id="ProtNLM"/>
    </source>
</evidence>
<dbReference type="InterPro" id="IPR036942">
    <property type="entry name" value="Beta-barrel_TonB_sf"/>
</dbReference>
<comment type="subcellular location">
    <subcellularLocation>
        <location evidence="1">Cell outer membrane</location>
    </subcellularLocation>
</comment>
<evidence type="ECO:0000256" key="4">
    <source>
        <dbReference type="SAM" id="SignalP"/>
    </source>
</evidence>
<keyword evidence="2" id="KW-0472">Membrane</keyword>
<organism evidence="5 6">
    <name type="scientific">Pseudoalteromonas spongiae</name>
    <dbReference type="NCBI Taxonomy" id="298657"/>
    <lineage>
        <taxon>Bacteria</taxon>
        <taxon>Pseudomonadati</taxon>
        <taxon>Pseudomonadota</taxon>
        <taxon>Gammaproteobacteria</taxon>
        <taxon>Alteromonadales</taxon>
        <taxon>Pseudoalteromonadaceae</taxon>
        <taxon>Pseudoalteromonas</taxon>
    </lineage>
</organism>